<name>R7RYH7_STEHR</name>
<evidence type="ECO:0000256" key="1">
    <source>
        <dbReference type="SAM" id="MobiDB-lite"/>
    </source>
</evidence>
<sequence>MDVDSDETEDEEEEEEKEEDGKADEDGDADGDTEGGGPVEEEVEMDEDDEDGVMAKVMYGGWSEDEESSFDAELFFAGLTDSDSGDAAMQDEADVDDDDETVDEDSDNVLDLEAMALAAREAVSFDVVEGWDGSMVFTNNFQDGQGLLDWDFEVNAAQLVEQSTSDADAEDSDVEMSDAERSDDDGLAEVMTEGESTDEELVDGRGLPTPRAMKLFRPIGTPSAIDPKSTVSPNPNGTYHHPRLSLSGIGSPKPADILAGRVYYDTDEEEEEHDRDFTFSPPASVIANLTLSSGDGQSVVSVRRGPVMGTFAASKGDELRRAVIDGSSKKEEMPSPFPRTRRTRRPSESWSGSNFTGSRDRSLSIASLPQARSQPPPSPFGPPLPLPPSSASDDPSHALSLPSHSHSHPTPATDASVPLPITMPAPKPIELDDVLDASILATDPFDDPSYFSNAILASSAFSNHNRSRANSNANNDQGEAQGQSNMAESEFSATEDGGAAGPSSPSVSVSTPGAGEDRHLQSLSRWDRVPMGTFRRTRELGNWSNGAHGPGLSDGEELGGLGGIIRSSPFGGNVLWNPRHHGAGNGSGGGGVQRSPTPRSGKRKAGGGSSKKRGPAAISPVIFPVRDGVAGGSGDRTPPGHGHGGASTSSGQVQAQPQQGQGGSGSAGKRKKDKTSNSRQEKMAKKKAMMGVAMSSGHGSASGGGGSPHVHGGKGKKFHAHGHFGNGAKGRTAGSAQRMGGMGGVPPLSL</sequence>
<dbReference type="Proteomes" id="UP000053927">
    <property type="component" value="Unassembled WGS sequence"/>
</dbReference>
<feature type="region of interest" description="Disordered" evidence="1">
    <location>
        <begin position="575"/>
        <end position="750"/>
    </location>
</feature>
<feature type="compositionally biased region" description="Pro residues" evidence="1">
    <location>
        <begin position="374"/>
        <end position="388"/>
    </location>
</feature>
<feature type="compositionally biased region" description="Polar residues" evidence="1">
    <location>
        <begin position="476"/>
        <end position="487"/>
    </location>
</feature>
<dbReference type="RefSeq" id="XP_007310581.1">
    <property type="nucleotide sequence ID" value="XM_007310519.1"/>
</dbReference>
<feature type="region of interest" description="Disordered" evidence="1">
    <location>
        <begin position="465"/>
        <end position="526"/>
    </location>
</feature>
<dbReference type="OrthoDB" id="3259498at2759"/>
<feature type="compositionally biased region" description="Basic residues" evidence="1">
    <location>
        <begin position="711"/>
        <end position="722"/>
    </location>
</feature>
<reference evidence="3" key="1">
    <citation type="journal article" date="2012" name="Science">
        <title>The Paleozoic origin of enzymatic lignin decomposition reconstructed from 31 fungal genomes.</title>
        <authorList>
            <person name="Floudas D."/>
            <person name="Binder M."/>
            <person name="Riley R."/>
            <person name="Barry K."/>
            <person name="Blanchette R.A."/>
            <person name="Henrissat B."/>
            <person name="Martinez A.T."/>
            <person name="Otillar R."/>
            <person name="Spatafora J.W."/>
            <person name="Yadav J.S."/>
            <person name="Aerts A."/>
            <person name="Benoit I."/>
            <person name="Boyd A."/>
            <person name="Carlson A."/>
            <person name="Copeland A."/>
            <person name="Coutinho P.M."/>
            <person name="de Vries R.P."/>
            <person name="Ferreira P."/>
            <person name="Findley K."/>
            <person name="Foster B."/>
            <person name="Gaskell J."/>
            <person name="Glotzer D."/>
            <person name="Gorecki P."/>
            <person name="Heitman J."/>
            <person name="Hesse C."/>
            <person name="Hori C."/>
            <person name="Igarashi K."/>
            <person name="Jurgens J.A."/>
            <person name="Kallen N."/>
            <person name="Kersten P."/>
            <person name="Kohler A."/>
            <person name="Kuees U."/>
            <person name="Kumar T.K.A."/>
            <person name="Kuo A."/>
            <person name="LaButti K."/>
            <person name="Larrondo L.F."/>
            <person name="Lindquist E."/>
            <person name="Ling A."/>
            <person name="Lombard V."/>
            <person name="Lucas S."/>
            <person name="Lundell T."/>
            <person name="Martin R."/>
            <person name="McLaughlin D.J."/>
            <person name="Morgenstern I."/>
            <person name="Morin E."/>
            <person name="Murat C."/>
            <person name="Nagy L.G."/>
            <person name="Nolan M."/>
            <person name="Ohm R.A."/>
            <person name="Patyshakuliyeva A."/>
            <person name="Rokas A."/>
            <person name="Ruiz-Duenas F.J."/>
            <person name="Sabat G."/>
            <person name="Salamov A."/>
            <person name="Samejima M."/>
            <person name="Schmutz J."/>
            <person name="Slot J.C."/>
            <person name="St John F."/>
            <person name="Stenlid J."/>
            <person name="Sun H."/>
            <person name="Sun S."/>
            <person name="Syed K."/>
            <person name="Tsang A."/>
            <person name="Wiebenga A."/>
            <person name="Young D."/>
            <person name="Pisabarro A."/>
            <person name="Eastwood D.C."/>
            <person name="Martin F."/>
            <person name="Cullen D."/>
            <person name="Grigoriev I.V."/>
            <person name="Hibbett D.S."/>
        </authorList>
    </citation>
    <scope>NUCLEOTIDE SEQUENCE [LARGE SCALE GENOMIC DNA]</scope>
    <source>
        <strain evidence="3">FP-91666</strain>
    </source>
</reference>
<dbReference type="GeneID" id="18797689"/>
<feature type="compositionally biased region" description="Low complexity" evidence="1">
    <location>
        <begin position="689"/>
        <end position="699"/>
    </location>
</feature>
<dbReference type="KEGG" id="shs:STEHIDRAFT_125989"/>
<keyword evidence="3" id="KW-1185">Reference proteome</keyword>
<protein>
    <submittedName>
        <fullName evidence="2">Uncharacterized protein</fullName>
    </submittedName>
</protein>
<feature type="compositionally biased region" description="Gly residues" evidence="1">
    <location>
        <begin position="583"/>
        <end position="592"/>
    </location>
</feature>
<feature type="compositionally biased region" description="Basic and acidic residues" evidence="1">
    <location>
        <begin position="515"/>
        <end position="526"/>
    </location>
</feature>
<dbReference type="eggNOG" id="ENOG502SD1N">
    <property type="taxonomic scope" value="Eukaryota"/>
</dbReference>
<evidence type="ECO:0000313" key="3">
    <source>
        <dbReference type="Proteomes" id="UP000053927"/>
    </source>
</evidence>
<dbReference type="EMBL" id="JH687398">
    <property type="protein sequence ID" value="EIM80461.1"/>
    <property type="molecule type" value="Genomic_DNA"/>
</dbReference>
<feature type="region of interest" description="Disordered" evidence="1">
    <location>
        <begin position="81"/>
        <end position="104"/>
    </location>
</feature>
<organism evidence="2 3">
    <name type="scientific">Stereum hirsutum (strain FP-91666)</name>
    <name type="common">White-rot fungus</name>
    <dbReference type="NCBI Taxonomy" id="721885"/>
    <lineage>
        <taxon>Eukaryota</taxon>
        <taxon>Fungi</taxon>
        <taxon>Dikarya</taxon>
        <taxon>Basidiomycota</taxon>
        <taxon>Agaricomycotina</taxon>
        <taxon>Agaricomycetes</taxon>
        <taxon>Russulales</taxon>
        <taxon>Stereaceae</taxon>
        <taxon>Stereum</taxon>
    </lineage>
</organism>
<feature type="compositionally biased region" description="Low complexity" evidence="1">
    <location>
        <begin position="501"/>
        <end position="514"/>
    </location>
</feature>
<feature type="compositionally biased region" description="Polar residues" evidence="1">
    <location>
        <begin position="348"/>
        <end position="357"/>
    </location>
</feature>
<feature type="compositionally biased region" description="Acidic residues" evidence="1">
    <location>
        <begin position="89"/>
        <end position="104"/>
    </location>
</feature>
<feature type="compositionally biased region" description="Low complexity" evidence="1">
    <location>
        <begin position="465"/>
        <end position="475"/>
    </location>
</feature>
<evidence type="ECO:0000313" key="2">
    <source>
        <dbReference type="EMBL" id="EIM80461.1"/>
    </source>
</evidence>
<proteinExistence type="predicted"/>
<feature type="compositionally biased region" description="Basic and acidic residues" evidence="1">
    <location>
        <begin position="315"/>
        <end position="333"/>
    </location>
</feature>
<feature type="compositionally biased region" description="Low complexity" evidence="1">
    <location>
        <begin position="389"/>
        <end position="413"/>
    </location>
</feature>
<feature type="compositionally biased region" description="Basic and acidic residues" evidence="1">
    <location>
        <begin position="674"/>
        <end position="683"/>
    </location>
</feature>
<feature type="compositionally biased region" description="Acidic residues" evidence="1">
    <location>
        <begin position="167"/>
        <end position="187"/>
    </location>
</feature>
<feature type="compositionally biased region" description="Low complexity" evidence="1">
    <location>
        <begin position="646"/>
        <end position="659"/>
    </location>
</feature>
<feature type="region of interest" description="Disordered" evidence="1">
    <location>
        <begin position="1"/>
        <end position="52"/>
    </location>
</feature>
<dbReference type="AlphaFoldDB" id="R7RYH7"/>
<gene>
    <name evidence="2" type="ORF">STEHIDRAFT_125989</name>
</gene>
<feature type="region of interest" description="Disordered" evidence="1">
    <location>
        <begin position="313"/>
        <end position="427"/>
    </location>
</feature>
<accession>R7RYH7</accession>
<feature type="compositionally biased region" description="Basic residues" evidence="1">
    <location>
        <begin position="600"/>
        <end position="614"/>
    </location>
</feature>
<feature type="region of interest" description="Disordered" evidence="1">
    <location>
        <begin position="162"/>
        <end position="252"/>
    </location>
</feature>